<dbReference type="GO" id="GO:0005886">
    <property type="term" value="C:plasma membrane"/>
    <property type="evidence" value="ECO:0007669"/>
    <property type="project" value="UniProtKB-SubCell"/>
</dbReference>
<dbReference type="PANTHER" id="PTHR22926:SF3">
    <property type="entry name" value="UNDECAPRENYL-PHOSPHATE ALPHA-N-ACETYLGLUCOSAMINYL 1-PHOSPHATE TRANSFERASE"/>
    <property type="match status" value="1"/>
</dbReference>
<dbReference type="GO" id="GO:0016780">
    <property type="term" value="F:phosphotransferase activity, for other substituted phosphate groups"/>
    <property type="evidence" value="ECO:0007669"/>
    <property type="project" value="InterPro"/>
</dbReference>
<dbReference type="PANTHER" id="PTHR22926">
    <property type="entry name" value="PHOSPHO-N-ACETYLMURAMOYL-PENTAPEPTIDE-TRANSFERASE"/>
    <property type="match status" value="1"/>
</dbReference>
<keyword evidence="7" id="KW-0460">Magnesium</keyword>
<dbReference type="Pfam" id="PF00953">
    <property type="entry name" value="Glycos_transf_4"/>
    <property type="match status" value="1"/>
</dbReference>
<feature type="transmembrane region" description="Helical" evidence="8">
    <location>
        <begin position="294"/>
        <end position="313"/>
    </location>
</feature>
<evidence type="ECO:0000256" key="4">
    <source>
        <dbReference type="ARBA" id="ARBA00022692"/>
    </source>
</evidence>
<feature type="binding site" evidence="7">
    <location>
        <position position="153"/>
    </location>
    <ligand>
        <name>Mg(2+)</name>
        <dbReference type="ChEBI" id="CHEBI:18420"/>
    </ligand>
</feature>
<dbReference type="GO" id="GO:0044038">
    <property type="term" value="P:cell wall macromolecule biosynthetic process"/>
    <property type="evidence" value="ECO:0007669"/>
    <property type="project" value="TreeGrafter"/>
</dbReference>
<feature type="transmembrane region" description="Helical" evidence="8">
    <location>
        <begin position="160"/>
        <end position="179"/>
    </location>
</feature>
<keyword evidence="4 8" id="KW-0812">Transmembrane</keyword>
<dbReference type="GO" id="GO:0046872">
    <property type="term" value="F:metal ion binding"/>
    <property type="evidence" value="ECO:0007669"/>
    <property type="project" value="UniProtKB-KW"/>
</dbReference>
<proteinExistence type="predicted"/>
<keyword evidence="5 8" id="KW-1133">Transmembrane helix</keyword>
<organism evidence="9 10">
    <name type="scientific">Candidatus Avitreponema avistercoris</name>
    <dbReference type="NCBI Taxonomy" id="2840705"/>
    <lineage>
        <taxon>Bacteria</taxon>
        <taxon>Pseudomonadati</taxon>
        <taxon>Spirochaetota</taxon>
        <taxon>Spirochaetia</taxon>
        <taxon>Spirochaetales</taxon>
        <taxon>Candidatus Avitreponema</taxon>
    </lineage>
</organism>
<feature type="transmembrane region" description="Helical" evidence="8">
    <location>
        <begin position="211"/>
        <end position="231"/>
    </location>
</feature>
<dbReference type="GO" id="GO:0009103">
    <property type="term" value="P:lipopolysaccharide biosynthetic process"/>
    <property type="evidence" value="ECO:0007669"/>
    <property type="project" value="TreeGrafter"/>
</dbReference>
<feature type="transmembrane region" description="Helical" evidence="8">
    <location>
        <begin position="319"/>
        <end position="339"/>
    </location>
</feature>
<comment type="caution">
    <text evidence="9">The sequence shown here is derived from an EMBL/GenBank/DDBJ whole genome shotgun (WGS) entry which is preliminary data.</text>
</comment>
<evidence type="ECO:0000256" key="6">
    <source>
        <dbReference type="ARBA" id="ARBA00023136"/>
    </source>
</evidence>
<evidence type="ECO:0000313" key="10">
    <source>
        <dbReference type="Proteomes" id="UP000823616"/>
    </source>
</evidence>
<feature type="transmembrane region" description="Helical" evidence="8">
    <location>
        <begin position="102"/>
        <end position="119"/>
    </location>
</feature>
<evidence type="ECO:0000256" key="5">
    <source>
        <dbReference type="ARBA" id="ARBA00022989"/>
    </source>
</evidence>
<evidence type="ECO:0000256" key="3">
    <source>
        <dbReference type="ARBA" id="ARBA00022679"/>
    </source>
</evidence>
<dbReference type="GO" id="GO:0071555">
    <property type="term" value="P:cell wall organization"/>
    <property type="evidence" value="ECO:0007669"/>
    <property type="project" value="TreeGrafter"/>
</dbReference>
<evidence type="ECO:0000256" key="8">
    <source>
        <dbReference type="SAM" id="Phobius"/>
    </source>
</evidence>
<comment type="subcellular location">
    <subcellularLocation>
        <location evidence="1">Cell membrane</location>
        <topology evidence="1">Multi-pass membrane protein</topology>
    </subcellularLocation>
</comment>
<feature type="transmembrane region" description="Helical" evidence="8">
    <location>
        <begin position="6"/>
        <end position="25"/>
    </location>
</feature>
<evidence type="ECO:0000256" key="2">
    <source>
        <dbReference type="ARBA" id="ARBA00022475"/>
    </source>
</evidence>
<keyword evidence="6 8" id="KW-0472">Membrane</keyword>
<dbReference type="CDD" id="cd06853">
    <property type="entry name" value="GT_WecA_like"/>
    <property type="match status" value="1"/>
</dbReference>
<feature type="transmembrane region" description="Helical" evidence="8">
    <location>
        <begin position="243"/>
        <end position="262"/>
    </location>
</feature>
<protein>
    <submittedName>
        <fullName evidence="9">Undecaprenyl/decaprenyl-phosphate alpha-N-acetylglucosaminyl 1-phosphate transferase</fullName>
    </submittedName>
</protein>
<name>A0A9D9HE46_9SPIR</name>
<evidence type="ECO:0000313" key="9">
    <source>
        <dbReference type="EMBL" id="MBO8450840.1"/>
    </source>
</evidence>
<sequence>MVYGIQFLISAAAVFGVIKISRALSLYDIQDGRRMHKGKIPRLGGLGIFLGFAAGVVICLLSGTGSALRSDSRFWLLLAAAVIVFATGFVDDLKPVPARYKLVIQLAAALLVCAAGFRFDRISFAPLNFSLDFGIFSWPLTVLWIAGLINVINMFDGLDGLAGTTSVIALLVYTVFFYRADFADGFLLCSLLIVPVTAFLLFNLPFPKARIFMGDSGSNFLGFMLAVLPLVRETPVSPAVVPVWYAATVLVFPVCDFIAAVWRRLREHRSIMSPDFSHLHHKLVAMGFSQRQTLLLLVVLQSAVAALVLTSLLSGGTAALTILLAIWLIAILFFTVIHINKNLHFRGSDS</sequence>
<keyword evidence="2" id="KW-1003">Cell membrane</keyword>
<dbReference type="InterPro" id="IPR000715">
    <property type="entry name" value="Glycosyl_transferase_4"/>
</dbReference>
<reference evidence="9" key="2">
    <citation type="journal article" date="2021" name="PeerJ">
        <title>Extensive microbial diversity within the chicken gut microbiome revealed by metagenomics and culture.</title>
        <authorList>
            <person name="Gilroy R."/>
            <person name="Ravi A."/>
            <person name="Getino M."/>
            <person name="Pursley I."/>
            <person name="Horton D.L."/>
            <person name="Alikhan N.F."/>
            <person name="Baker D."/>
            <person name="Gharbi K."/>
            <person name="Hall N."/>
            <person name="Watson M."/>
            <person name="Adriaenssens E.M."/>
            <person name="Foster-Nyarko E."/>
            <person name="Jarju S."/>
            <person name="Secka A."/>
            <person name="Antonio M."/>
            <person name="Oren A."/>
            <person name="Chaudhuri R.R."/>
            <person name="La Ragione R."/>
            <person name="Hildebrand F."/>
            <person name="Pallen M.J."/>
        </authorList>
    </citation>
    <scope>NUCLEOTIDE SEQUENCE</scope>
    <source>
        <strain evidence="9">B3-4054</strain>
    </source>
</reference>
<feature type="transmembrane region" description="Helical" evidence="8">
    <location>
        <begin position="185"/>
        <end position="204"/>
    </location>
</feature>
<reference evidence="9" key="1">
    <citation type="submission" date="2020-10" db="EMBL/GenBank/DDBJ databases">
        <authorList>
            <person name="Gilroy R."/>
        </authorList>
    </citation>
    <scope>NUCLEOTIDE SEQUENCE</scope>
    <source>
        <strain evidence="9">B3-4054</strain>
    </source>
</reference>
<dbReference type="AlphaFoldDB" id="A0A9D9HE46"/>
<evidence type="ECO:0000256" key="1">
    <source>
        <dbReference type="ARBA" id="ARBA00004651"/>
    </source>
</evidence>
<feature type="transmembrane region" description="Helical" evidence="8">
    <location>
        <begin position="131"/>
        <end position="153"/>
    </location>
</feature>
<gene>
    <name evidence="9" type="ORF">IAA96_07015</name>
</gene>
<feature type="transmembrane region" description="Helical" evidence="8">
    <location>
        <begin position="46"/>
        <end position="68"/>
    </location>
</feature>
<dbReference type="EMBL" id="JADIMS010000130">
    <property type="protein sequence ID" value="MBO8450840.1"/>
    <property type="molecule type" value="Genomic_DNA"/>
</dbReference>
<feature type="transmembrane region" description="Helical" evidence="8">
    <location>
        <begin position="74"/>
        <end position="90"/>
    </location>
</feature>
<keyword evidence="3 9" id="KW-0808">Transferase</keyword>
<evidence type="ECO:0000256" key="7">
    <source>
        <dbReference type="PIRSR" id="PIRSR600715-1"/>
    </source>
</evidence>
<dbReference type="Proteomes" id="UP000823616">
    <property type="component" value="Unassembled WGS sequence"/>
</dbReference>
<comment type="cofactor">
    <cofactor evidence="7">
        <name>Mg(2+)</name>
        <dbReference type="ChEBI" id="CHEBI:18420"/>
    </cofactor>
</comment>
<accession>A0A9D9HE46</accession>
<keyword evidence="7" id="KW-0479">Metal-binding</keyword>
<feature type="binding site" evidence="7">
    <location>
        <position position="215"/>
    </location>
    <ligand>
        <name>Mg(2+)</name>
        <dbReference type="ChEBI" id="CHEBI:18420"/>
    </ligand>
</feature>